<dbReference type="Pfam" id="PF21980">
    <property type="entry name" value="MksE"/>
    <property type="match status" value="1"/>
</dbReference>
<dbReference type="Proteomes" id="UP001189757">
    <property type="component" value="Unassembled WGS sequence"/>
</dbReference>
<evidence type="ECO:0000313" key="1">
    <source>
        <dbReference type="EMBL" id="CAJ0820286.1"/>
    </source>
</evidence>
<dbReference type="EMBL" id="CATZLL010000015">
    <property type="protein sequence ID" value="CAJ0820286.1"/>
    <property type="molecule type" value="Genomic_DNA"/>
</dbReference>
<gene>
    <name evidence="1" type="ORF">LMG18101_04232</name>
</gene>
<proteinExistence type="predicted"/>
<comment type="caution">
    <text evidence="1">The sequence shown here is derived from an EMBL/GenBank/DDBJ whole genome shotgun (WGS) entry which is preliminary data.</text>
</comment>
<name>A0ABM9KB82_9RALS</name>
<reference evidence="1 2" key="1">
    <citation type="submission" date="2023-07" db="EMBL/GenBank/DDBJ databases">
        <authorList>
            <person name="Peeters C."/>
        </authorList>
    </citation>
    <scope>NUCLEOTIDE SEQUENCE [LARGE SCALE GENOMIC DNA]</scope>
    <source>
        <strain evidence="1 2">LMG 18101</strain>
    </source>
</reference>
<dbReference type="InterPro" id="IPR053841">
    <property type="entry name" value="MksE"/>
</dbReference>
<keyword evidence="2" id="KW-1185">Reference proteome</keyword>
<protein>
    <submittedName>
        <fullName evidence="1">Uncharacterized protein</fullName>
    </submittedName>
</protein>
<sequence length="215" mass="24061">MIAQVLKALLAGNFVCDVSFPTEHNALSDPAIRARVESVLGDLGNRLVRINEEDGAYFMAPKDISTSMTSKVKEELRRFRDIYGPAVLLLDMVRQANSTEIHLSPGEFILLSKVEGLVIESASLESQLNNLAPVIKGFNPRHTIRENCRKLFEHLREDGYVVLANASSEVYQITGKIEYLYAVIEYISEHEAIVAERVDDEVEDEQQIIDGVVDV</sequence>
<organism evidence="1 2">
    <name type="scientific">Ralstonia flaminis</name>
    <dbReference type="NCBI Taxonomy" id="3058597"/>
    <lineage>
        <taxon>Bacteria</taxon>
        <taxon>Pseudomonadati</taxon>
        <taxon>Pseudomonadota</taxon>
        <taxon>Betaproteobacteria</taxon>
        <taxon>Burkholderiales</taxon>
        <taxon>Burkholderiaceae</taxon>
        <taxon>Ralstonia</taxon>
    </lineage>
</organism>
<evidence type="ECO:0000313" key="2">
    <source>
        <dbReference type="Proteomes" id="UP001189757"/>
    </source>
</evidence>
<accession>A0ABM9KB82</accession>